<keyword evidence="6 8" id="KW-0408">Iron</keyword>
<comment type="cofactor">
    <cofactor evidence="1">
        <name>heme</name>
        <dbReference type="ChEBI" id="CHEBI:30413"/>
    </cofactor>
</comment>
<keyword evidence="3 8" id="KW-0349">Heme</keyword>
<dbReference type="SUPFAM" id="SSF48264">
    <property type="entry name" value="Cytochrome P450"/>
    <property type="match status" value="1"/>
</dbReference>
<dbReference type="PRINTS" id="PR00465">
    <property type="entry name" value="EP450IV"/>
</dbReference>
<feature type="transmembrane region" description="Helical" evidence="9">
    <location>
        <begin position="12"/>
        <end position="35"/>
    </location>
</feature>
<keyword evidence="11" id="KW-1185">Reference proteome</keyword>
<proteinExistence type="inferred from homology"/>
<name>A0ABR0E8Q9_ZASCE</name>
<keyword evidence="4 8" id="KW-0479">Metal-binding</keyword>
<evidence type="ECO:0000256" key="1">
    <source>
        <dbReference type="ARBA" id="ARBA00001971"/>
    </source>
</evidence>
<evidence type="ECO:0000256" key="3">
    <source>
        <dbReference type="ARBA" id="ARBA00022617"/>
    </source>
</evidence>
<keyword evidence="9" id="KW-1133">Transmembrane helix</keyword>
<dbReference type="PROSITE" id="PS00086">
    <property type="entry name" value="CYTOCHROME_P450"/>
    <property type="match status" value="1"/>
</dbReference>
<dbReference type="InterPro" id="IPR002403">
    <property type="entry name" value="Cyt_P450_E_grp-IV"/>
</dbReference>
<comment type="caution">
    <text evidence="10">The sequence shown here is derived from an EMBL/GenBank/DDBJ whole genome shotgun (WGS) entry which is preliminary data.</text>
</comment>
<organism evidence="10 11">
    <name type="scientific">Zasmidium cellare</name>
    <name type="common">Wine cellar mold</name>
    <name type="synonym">Racodium cellare</name>
    <dbReference type="NCBI Taxonomy" id="395010"/>
    <lineage>
        <taxon>Eukaryota</taxon>
        <taxon>Fungi</taxon>
        <taxon>Dikarya</taxon>
        <taxon>Ascomycota</taxon>
        <taxon>Pezizomycotina</taxon>
        <taxon>Dothideomycetes</taxon>
        <taxon>Dothideomycetidae</taxon>
        <taxon>Mycosphaerellales</taxon>
        <taxon>Mycosphaerellaceae</taxon>
        <taxon>Zasmidium</taxon>
    </lineage>
</organism>
<dbReference type="Pfam" id="PF00067">
    <property type="entry name" value="p450"/>
    <property type="match status" value="1"/>
</dbReference>
<dbReference type="PANTHER" id="PTHR46206:SF1">
    <property type="entry name" value="P450, PUTATIVE (EUROFUNG)-RELATED"/>
    <property type="match status" value="1"/>
</dbReference>
<evidence type="ECO:0000256" key="2">
    <source>
        <dbReference type="ARBA" id="ARBA00010617"/>
    </source>
</evidence>
<dbReference type="CDD" id="cd11041">
    <property type="entry name" value="CYP503A1-like"/>
    <property type="match status" value="1"/>
</dbReference>
<gene>
    <name evidence="10" type="ORF">PRZ48_010476</name>
</gene>
<dbReference type="Gene3D" id="1.10.630.10">
    <property type="entry name" value="Cytochrome P450"/>
    <property type="match status" value="1"/>
</dbReference>
<evidence type="ECO:0000313" key="11">
    <source>
        <dbReference type="Proteomes" id="UP001305779"/>
    </source>
</evidence>
<keyword evidence="9" id="KW-0812">Transmembrane</keyword>
<evidence type="ECO:0000313" key="10">
    <source>
        <dbReference type="EMBL" id="KAK4497822.1"/>
    </source>
</evidence>
<dbReference type="EMBL" id="JAXOVC010000008">
    <property type="protein sequence ID" value="KAK4497822.1"/>
    <property type="molecule type" value="Genomic_DNA"/>
</dbReference>
<dbReference type="Proteomes" id="UP001305779">
    <property type="component" value="Unassembled WGS sequence"/>
</dbReference>
<protein>
    <recommendedName>
        <fullName evidence="12">Cytochrome P450</fullName>
    </recommendedName>
</protein>
<evidence type="ECO:0000256" key="7">
    <source>
        <dbReference type="ARBA" id="ARBA00023033"/>
    </source>
</evidence>
<dbReference type="InterPro" id="IPR001128">
    <property type="entry name" value="Cyt_P450"/>
</dbReference>
<dbReference type="PANTHER" id="PTHR46206">
    <property type="entry name" value="CYTOCHROME P450"/>
    <property type="match status" value="1"/>
</dbReference>
<evidence type="ECO:0000256" key="4">
    <source>
        <dbReference type="ARBA" id="ARBA00022723"/>
    </source>
</evidence>
<reference evidence="10 11" key="1">
    <citation type="journal article" date="2023" name="G3 (Bethesda)">
        <title>A chromosome-level genome assembly of Zasmidium syzygii isolated from banana leaves.</title>
        <authorList>
            <person name="van Westerhoven A.C."/>
            <person name="Mehrabi R."/>
            <person name="Talebi R."/>
            <person name="Steentjes M.B.F."/>
            <person name="Corcolon B."/>
            <person name="Chong P.A."/>
            <person name="Kema G.H.J."/>
            <person name="Seidl M.F."/>
        </authorList>
    </citation>
    <scope>NUCLEOTIDE SEQUENCE [LARGE SCALE GENOMIC DNA]</scope>
    <source>
        <strain evidence="10 11">P124</strain>
    </source>
</reference>
<evidence type="ECO:0000256" key="6">
    <source>
        <dbReference type="ARBA" id="ARBA00023004"/>
    </source>
</evidence>
<accession>A0ABR0E8Q9</accession>
<dbReference type="InterPro" id="IPR036396">
    <property type="entry name" value="Cyt_P450_sf"/>
</dbReference>
<evidence type="ECO:0000256" key="8">
    <source>
        <dbReference type="RuleBase" id="RU000461"/>
    </source>
</evidence>
<keyword evidence="9" id="KW-0472">Membrane</keyword>
<feature type="transmembrane region" description="Helical" evidence="9">
    <location>
        <begin position="217"/>
        <end position="236"/>
    </location>
</feature>
<keyword evidence="5 8" id="KW-0560">Oxidoreductase</keyword>
<sequence>MDFLSNTHLSTGSVLGICAGLYITYSILSALLAALSNQSRYLRSQPWVGIKANWFAKFRSSLASITGTRDFVFEGYQNFSKNNKIFALPSFASKSWVMIPPTKIRELLAKPDHEVDLRGVLKELIASYWTGDEDIAGSGIHLDVIRHQLTRKLELFTADIHTELEQGFNEQWNATKDEWLTVTALESSMMIVSRAANRVFSGVELCRNEEYLDRTRMYSSGLFAIAGLINLMPLWLRPILAPPMVIWNRRHQTVCKKTAVPEIERRLKVIQSGDAKGAETDALTWIIENAINSRDPAELNPDKICRRLVRLNMVAIHTTSITITNVLLDLYSSPRAEDFVEGLREECSRVLAEHGGKWTKAAVNDLVRIDSTIKESMRYSSLAIVGIMREVVKEDGIDLGNGIHLPKGVRIGAPNVAIHRDPTYYPNPDEFDAFRFAKARDSLDEKGQVLEKRGQNIVTTGEDFVAFGHGRHACPGRFFASQEMKLMLAYIVMNYDVKLPGPRPRNMDIKINSVPPPKAQLMVRRRQ</sequence>
<dbReference type="InterPro" id="IPR017972">
    <property type="entry name" value="Cyt_P450_CS"/>
</dbReference>
<evidence type="ECO:0000256" key="5">
    <source>
        <dbReference type="ARBA" id="ARBA00023002"/>
    </source>
</evidence>
<evidence type="ECO:0000256" key="9">
    <source>
        <dbReference type="SAM" id="Phobius"/>
    </source>
</evidence>
<keyword evidence="7 8" id="KW-0503">Monooxygenase</keyword>
<comment type="similarity">
    <text evidence="2 8">Belongs to the cytochrome P450 family.</text>
</comment>
<evidence type="ECO:0008006" key="12">
    <source>
        <dbReference type="Google" id="ProtNLM"/>
    </source>
</evidence>